<gene>
    <name evidence="11" type="ORF">CKAN_00141800</name>
</gene>
<dbReference type="EC" id="2.3.2.27" evidence="3"/>
<evidence type="ECO:0000256" key="5">
    <source>
        <dbReference type="ARBA" id="ARBA00022723"/>
    </source>
</evidence>
<evidence type="ECO:0000313" key="12">
    <source>
        <dbReference type="Proteomes" id="UP000283530"/>
    </source>
</evidence>
<evidence type="ECO:0000256" key="9">
    <source>
        <dbReference type="SAM" id="Coils"/>
    </source>
</evidence>
<evidence type="ECO:0000256" key="7">
    <source>
        <dbReference type="ARBA" id="ARBA00022833"/>
    </source>
</evidence>
<dbReference type="PANTHER" id="PTHR45958:SF11">
    <property type="entry name" value="RING-TYPE E3 UBIQUITIN TRANSFERASE"/>
    <property type="match status" value="1"/>
</dbReference>
<evidence type="ECO:0000259" key="10">
    <source>
        <dbReference type="PROSITE" id="PS51698"/>
    </source>
</evidence>
<keyword evidence="9" id="KW-0175">Coiled coil</keyword>
<dbReference type="PROSITE" id="PS50176">
    <property type="entry name" value="ARM_REPEAT"/>
    <property type="match status" value="1"/>
</dbReference>
<comment type="caution">
    <text evidence="11">The sequence shown here is derived from an EMBL/GenBank/DDBJ whole genome shotgun (WGS) entry which is preliminary data.</text>
</comment>
<dbReference type="InterPro" id="IPR004181">
    <property type="entry name" value="Znf_MIZ"/>
</dbReference>
<evidence type="ECO:0000256" key="6">
    <source>
        <dbReference type="ARBA" id="ARBA00022771"/>
    </source>
</evidence>
<evidence type="ECO:0000256" key="4">
    <source>
        <dbReference type="ARBA" id="ARBA00022679"/>
    </source>
</evidence>
<keyword evidence="5" id="KW-0479">Metal-binding</keyword>
<dbReference type="SMART" id="SM00504">
    <property type="entry name" value="Ubox"/>
    <property type="match status" value="1"/>
</dbReference>
<dbReference type="Gene3D" id="1.25.10.10">
    <property type="entry name" value="Leucine-rich Repeat Variant"/>
    <property type="match status" value="3"/>
</dbReference>
<evidence type="ECO:0000256" key="8">
    <source>
        <dbReference type="PROSITE-ProRule" id="PRU00259"/>
    </source>
</evidence>
<protein>
    <recommendedName>
        <fullName evidence="3">RING-type E3 ubiquitin transferase</fullName>
        <ecNumber evidence="3">2.3.2.27</ecNumber>
    </recommendedName>
</protein>
<evidence type="ECO:0000256" key="3">
    <source>
        <dbReference type="ARBA" id="ARBA00012483"/>
    </source>
</evidence>
<dbReference type="AlphaFoldDB" id="A0A3S3M4L8"/>
<dbReference type="SMART" id="SM00185">
    <property type="entry name" value="ARM"/>
    <property type="match status" value="7"/>
</dbReference>
<dbReference type="SUPFAM" id="SSF48371">
    <property type="entry name" value="ARM repeat"/>
    <property type="match status" value="2"/>
</dbReference>
<feature type="repeat" description="ARM" evidence="8">
    <location>
        <begin position="482"/>
        <end position="512"/>
    </location>
</feature>
<dbReference type="InterPro" id="IPR000225">
    <property type="entry name" value="Armadillo"/>
</dbReference>
<dbReference type="CDD" id="cd16651">
    <property type="entry name" value="SPL-RING_NSE2"/>
    <property type="match status" value="1"/>
</dbReference>
<reference evidence="11 12" key="1">
    <citation type="journal article" date="2019" name="Nat. Plants">
        <title>Stout camphor tree genome fills gaps in understanding of flowering plant genome evolution.</title>
        <authorList>
            <person name="Chaw S.M."/>
            <person name="Liu Y.C."/>
            <person name="Wu Y.W."/>
            <person name="Wang H.Y."/>
            <person name="Lin C.I."/>
            <person name="Wu C.S."/>
            <person name="Ke H.M."/>
            <person name="Chang L.Y."/>
            <person name="Hsu C.Y."/>
            <person name="Yang H.T."/>
            <person name="Sudianto E."/>
            <person name="Hsu M.H."/>
            <person name="Wu K.P."/>
            <person name="Wang L.N."/>
            <person name="Leebens-Mack J.H."/>
            <person name="Tsai I.J."/>
        </authorList>
    </citation>
    <scope>NUCLEOTIDE SEQUENCE [LARGE SCALE GENOMIC DNA]</scope>
    <source>
        <strain evidence="12">cv. Chaw 1501</strain>
        <tissue evidence="11">Young leaves</tissue>
    </source>
</reference>
<keyword evidence="4" id="KW-0808">Transferase</keyword>
<evidence type="ECO:0000256" key="1">
    <source>
        <dbReference type="ARBA" id="ARBA00000900"/>
    </source>
</evidence>
<keyword evidence="12" id="KW-1185">Reference proteome</keyword>
<sequence>MALTFDLSINPLNVLIGALQELCNRVALAVMELETERKDVMIEKKSLRQFSRYVSEISMLLQALKNKRIEQSTEHTTTRNALQHLNSQLKTACEIIEKHKSGSRVWLLMNFSLLLEQMEHSAKEISETVMMLGVANHDTIHSIKSKTDQIADNLRSLEFRSAAATEAIVLEIEKSIVQNGRDREHNRQLLQKVAEAVGAAGNTSVVHEELELLQREKAEMEAKMQKSEALQLSQLIRLLSSSTGSEMVSNQVEEMTDAALRNEVRQVSQEERTVVIVNANNRQEDLISSFKCPLSSKVMEDPVSISCGHSFERGAIREHFGRGARTCPECQEELSSLDLTPNFSLKSIIQEWRKRNMEMKLSGALSNITSDDPNKVSQALEDLMLLMEMPRYRDVVTEQGLVPKIVESLRARSTTNTKAALKCLCYLANHSEDNKKAIVEAGAIRYIQKQFRREEAQPDAIAVLVELSENEEFAEEIGNTKDCIPYLVSLLQNRNPDVSQKAERVVENLSSNTHFVIKMAEAGYFQPFLARFNQGPLETQGLMATQLVQMQLSEERVKVFENKQFVSALVRVLSSSFPAYRSACLQCIKKLSAYPTMAKWFLAETGTIPALLSHISFVSSDPHWRKTATEILTSLIEPIQLSDFESNPNLQEVQSLYNIGVFLDFVTAETSDSQTKVQFLLLLLAIGNKSKVAQELIRSDEAAITRLFSSLEGSQQEVIQHTLKLIYCVAEDHPAGTPLPPSPAKESSINALVTILTSSPELQDRSVAAGIISKLPADDPTVDHILCRSEALKAIHEMICTADSSSLDFAGSQAGSLLENALAALIRYTQPSKPELRRQLGELELYPSLIRVLSNGSSRAKQWTATALAHLSQPTVLPATEMDDTPPSLWLARLLPISFWCCGSPAAAFQWRNSCSVHGLACSSRDTFCLVKADAVRPLVQALTETDAAEAALLALETLLNDQSTLSRAASTIVESQGVSAILDVLERGSLPAKSKALDLFQKISQHVDIRRQFRRSESVLIQLLQDDVLKKKAALVLSEMDVISKQSSFF</sequence>
<dbReference type="InterPro" id="IPR013083">
    <property type="entry name" value="Znf_RING/FYVE/PHD"/>
</dbReference>
<feature type="coiled-coil region" evidence="9">
    <location>
        <begin position="203"/>
        <end position="233"/>
    </location>
</feature>
<dbReference type="UniPathway" id="UPA00143"/>
<dbReference type="PANTHER" id="PTHR45958">
    <property type="entry name" value="RING-TYPE E3 UBIQUITIN TRANSFERASE"/>
    <property type="match status" value="1"/>
</dbReference>
<dbReference type="OrthoDB" id="26899at2759"/>
<dbReference type="InterPro" id="IPR016024">
    <property type="entry name" value="ARM-type_fold"/>
</dbReference>
<dbReference type="GO" id="GO:0008270">
    <property type="term" value="F:zinc ion binding"/>
    <property type="evidence" value="ECO:0007669"/>
    <property type="project" value="UniProtKB-KW"/>
</dbReference>
<proteinExistence type="predicted"/>
<keyword evidence="7" id="KW-0862">Zinc</keyword>
<dbReference type="InterPro" id="IPR003613">
    <property type="entry name" value="Ubox_domain"/>
</dbReference>
<dbReference type="Proteomes" id="UP000283530">
    <property type="component" value="Unassembled WGS sequence"/>
</dbReference>
<feature type="domain" description="U-box" evidence="10">
    <location>
        <begin position="285"/>
        <end position="359"/>
    </location>
</feature>
<dbReference type="InterPro" id="IPR011989">
    <property type="entry name" value="ARM-like"/>
</dbReference>
<evidence type="ECO:0000313" key="11">
    <source>
        <dbReference type="EMBL" id="RWR73162.1"/>
    </source>
</evidence>
<comment type="catalytic activity">
    <reaction evidence="1">
        <text>S-ubiquitinyl-[E2 ubiquitin-conjugating enzyme]-L-cysteine + [acceptor protein]-L-lysine = [E2 ubiquitin-conjugating enzyme]-L-cysteine + N(6)-ubiquitinyl-[acceptor protein]-L-lysine.</text>
        <dbReference type="EC" id="2.3.2.27"/>
    </reaction>
</comment>
<comment type="pathway">
    <text evidence="2">Protein modification; protein ubiquitination.</text>
</comment>
<dbReference type="PROSITE" id="PS51698">
    <property type="entry name" value="U_BOX"/>
    <property type="match status" value="1"/>
</dbReference>
<dbReference type="EMBL" id="QPKB01000001">
    <property type="protein sequence ID" value="RWR73162.1"/>
    <property type="molecule type" value="Genomic_DNA"/>
</dbReference>
<name>A0A3S3M4L8_9MAGN</name>
<dbReference type="Gene3D" id="3.30.40.10">
    <property type="entry name" value="Zinc/RING finger domain, C3HC4 (zinc finger)"/>
    <property type="match status" value="1"/>
</dbReference>
<keyword evidence="6" id="KW-0863">Zinc-finger</keyword>
<dbReference type="GO" id="GO:0016925">
    <property type="term" value="P:protein sumoylation"/>
    <property type="evidence" value="ECO:0007669"/>
    <property type="project" value="UniProtKB-ARBA"/>
</dbReference>
<dbReference type="GO" id="GO:0016567">
    <property type="term" value="P:protein ubiquitination"/>
    <property type="evidence" value="ECO:0007669"/>
    <property type="project" value="UniProtKB-UniPathway"/>
</dbReference>
<evidence type="ECO:0000256" key="2">
    <source>
        <dbReference type="ARBA" id="ARBA00004906"/>
    </source>
</evidence>
<organism evidence="11 12">
    <name type="scientific">Cinnamomum micranthum f. kanehirae</name>
    <dbReference type="NCBI Taxonomy" id="337451"/>
    <lineage>
        <taxon>Eukaryota</taxon>
        <taxon>Viridiplantae</taxon>
        <taxon>Streptophyta</taxon>
        <taxon>Embryophyta</taxon>
        <taxon>Tracheophyta</taxon>
        <taxon>Spermatophyta</taxon>
        <taxon>Magnoliopsida</taxon>
        <taxon>Magnoliidae</taxon>
        <taxon>Laurales</taxon>
        <taxon>Lauraceae</taxon>
        <taxon>Cinnamomum</taxon>
    </lineage>
</organism>
<dbReference type="SUPFAM" id="SSF57850">
    <property type="entry name" value="RING/U-box"/>
    <property type="match status" value="1"/>
</dbReference>
<dbReference type="Pfam" id="PF04564">
    <property type="entry name" value="U-box"/>
    <property type="match status" value="1"/>
</dbReference>
<dbReference type="GO" id="GO:0061630">
    <property type="term" value="F:ubiquitin protein ligase activity"/>
    <property type="evidence" value="ECO:0007669"/>
    <property type="project" value="UniProtKB-EC"/>
</dbReference>
<accession>A0A3S3M4L8</accession>
<dbReference type="InterPro" id="IPR052608">
    <property type="entry name" value="U-box_domain_protein"/>
</dbReference>